<keyword evidence="2" id="KW-1185">Reference proteome</keyword>
<sequence length="83" mass="9140">MGILNKVLVRIRQGAERSSSIIQALKSVHDAGGRVTPARSSRNDAQIGGRLDWGTKFTRDGQQYQNVNFQLNKEAQDSSIKGL</sequence>
<dbReference type="EMBL" id="MU003779">
    <property type="protein sequence ID" value="KAF2722986.1"/>
    <property type="molecule type" value="Genomic_DNA"/>
</dbReference>
<organism evidence="1 2">
    <name type="scientific">Polychaeton citri CBS 116435</name>
    <dbReference type="NCBI Taxonomy" id="1314669"/>
    <lineage>
        <taxon>Eukaryota</taxon>
        <taxon>Fungi</taxon>
        <taxon>Dikarya</taxon>
        <taxon>Ascomycota</taxon>
        <taxon>Pezizomycotina</taxon>
        <taxon>Dothideomycetes</taxon>
        <taxon>Dothideomycetidae</taxon>
        <taxon>Capnodiales</taxon>
        <taxon>Capnodiaceae</taxon>
        <taxon>Polychaeton</taxon>
    </lineage>
</organism>
<reference evidence="1" key="1">
    <citation type="journal article" date="2020" name="Stud. Mycol.">
        <title>101 Dothideomycetes genomes: a test case for predicting lifestyles and emergence of pathogens.</title>
        <authorList>
            <person name="Haridas S."/>
            <person name="Albert R."/>
            <person name="Binder M."/>
            <person name="Bloem J."/>
            <person name="Labutti K."/>
            <person name="Salamov A."/>
            <person name="Andreopoulos B."/>
            <person name="Baker S."/>
            <person name="Barry K."/>
            <person name="Bills G."/>
            <person name="Bluhm B."/>
            <person name="Cannon C."/>
            <person name="Castanera R."/>
            <person name="Culley D."/>
            <person name="Daum C."/>
            <person name="Ezra D."/>
            <person name="Gonzalez J."/>
            <person name="Henrissat B."/>
            <person name="Kuo A."/>
            <person name="Liang C."/>
            <person name="Lipzen A."/>
            <person name="Lutzoni F."/>
            <person name="Magnuson J."/>
            <person name="Mondo S."/>
            <person name="Nolan M."/>
            <person name="Ohm R."/>
            <person name="Pangilinan J."/>
            <person name="Park H.-J."/>
            <person name="Ramirez L."/>
            <person name="Alfaro M."/>
            <person name="Sun H."/>
            <person name="Tritt A."/>
            <person name="Yoshinaga Y."/>
            <person name="Zwiers L.-H."/>
            <person name="Turgeon B."/>
            <person name="Goodwin S."/>
            <person name="Spatafora J."/>
            <person name="Crous P."/>
            <person name="Grigoriev I."/>
        </authorList>
    </citation>
    <scope>NUCLEOTIDE SEQUENCE</scope>
    <source>
        <strain evidence="1">CBS 116435</strain>
    </source>
</reference>
<evidence type="ECO:0000313" key="1">
    <source>
        <dbReference type="EMBL" id="KAF2722986.1"/>
    </source>
</evidence>
<comment type="caution">
    <text evidence="1">The sequence shown here is derived from an EMBL/GenBank/DDBJ whole genome shotgun (WGS) entry which is preliminary data.</text>
</comment>
<proteinExistence type="predicted"/>
<feature type="non-terminal residue" evidence="1">
    <location>
        <position position="83"/>
    </location>
</feature>
<evidence type="ECO:0000313" key="2">
    <source>
        <dbReference type="Proteomes" id="UP000799441"/>
    </source>
</evidence>
<accession>A0A9P4URU6</accession>
<dbReference type="AlphaFoldDB" id="A0A9P4URU6"/>
<dbReference type="Proteomes" id="UP000799441">
    <property type="component" value="Unassembled WGS sequence"/>
</dbReference>
<protein>
    <submittedName>
        <fullName evidence="1">Uncharacterized protein</fullName>
    </submittedName>
</protein>
<name>A0A9P4URU6_9PEZI</name>
<gene>
    <name evidence="1" type="ORF">K431DRAFT_345175</name>
</gene>
<dbReference type="OrthoDB" id="2933464at2759"/>